<gene>
    <name evidence="1" type="ORF">JCM19240_5759</name>
</gene>
<accession>A0A090SZF8</accession>
<protein>
    <submittedName>
        <fullName evidence="1">Uncharacterized protein</fullName>
    </submittedName>
</protein>
<organism evidence="1 2">
    <name type="scientific">Vibrio maritimus</name>
    <dbReference type="NCBI Taxonomy" id="990268"/>
    <lineage>
        <taxon>Bacteria</taxon>
        <taxon>Pseudomonadati</taxon>
        <taxon>Pseudomonadota</taxon>
        <taxon>Gammaproteobacteria</taxon>
        <taxon>Vibrionales</taxon>
        <taxon>Vibrionaceae</taxon>
        <taxon>Vibrio</taxon>
    </lineage>
</organism>
<keyword evidence="2" id="KW-1185">Reference proteome</keyword>
<dbReference type="EMBL" id="BBMT01000001">
    <property type="protein sequence ID" value="GAL32328.1"/>
    <property type="molecule type" value="Genomic_DNA"/>
</dbReference>
<dbReference type="Proteomes" id="UP000029224">
    <property type="component" value="Unassembled WGS sequence"/>
</dbReference>
<comment type="caution">
    <text evidence="1">The sequence shown here is derived from an EMBL/GenBank/DDBJ whole genome shotgun (WGS) entry which is preliminary data.</text>
</comment>
<evidence type="ECO:0000313" key="1">
    <source>
        <dbReference type="EMBL" id="GAL32328.1"/>
    </source>
</evidence>
<evidence type="ECO:0000313" key="2">
    <source>
        <dbReference type="Proteomes" id="UP000029224"/>
    </source>
</evidence>
<proteinExistence type="predicted"/>
<reference evidence="1 2" key="1">
    <citation type="submission" date="2014-09" db="EMBL/GenBank/DDBJ databases">
        <title>Vibrio maritimus JCM 19240. (C210) whole genome shotgun sequence.</title>
        <authorList>
            <person name="Sawabe T."/>
            <person name="Meirelles P."/>
            <person name="Nakanishi M."/>
            <person name="Sayaka M."/>
            <person name="Hattori M."/>
            <person name="Ohkuma M."/>
        </authorList>
    </citation>
    <scope>NUCLEOTIDE SEQUENCE [LARGE SCALE GENOMIC DNA]</scope>
    <source>
        <strain evidence="1 2">JCM 19240</strain>
    </source>
</reference>
<reference evidence="1 2" key="2">
    <citation type="submission" date="2014-09" db="EMBL/GenBank/DDBJ databases">
        <authorList>
            <consortium name="NBRP consortium"/>
            <person name="Sawabe T."/>
            <person name="Meirelles P."/>
            <person name="Nakanishi M."/>
            <person name="Sayaka M."/>
            <person name="Hattori M."/>
            <person name="Ohkuma M."/>
        </authorList>
    </citation>
    <scope>NUCLEOTIDE SEQUENCE [LARGE SCALE GENOMIC DNA]</scope>
    <source>
        <strain evidence="1 2">JCM 19240</strain>
    </source>
</reference>
<name>A0A090SZF8_9VIBR</name>
<sequence length="39" mass="4402">MFSIKDRLKHTFQRQVFVLSDATAGIIGTDTLVELVFFG</sequence>
<dbReference type="AlphaFoldDB" id="A0A090SZF8"/>